<dbReference type="Pfam" id="PF02518">
    <property type="entry name" value="HATPase_c"/>
    <property type="match status" value="1"/>
</dbReference>
<protein>
    <submittedName>
        <fullName evidence="9">Sensor histidine kinase</fullName>
        <ecNumber evidence="9">2.7.13.3</ecNumber>
    </submittedName>
</protein>
<feature type="transmembrane region" description="Helical" evidence="7">
    <location>
        <begin position="23"/>
        <end position="44"/>
    </location>
</feature>
<evidence type="ECO:0000259" key="8">
    <source>
        <dbReference type="PROSITE" id="PS50885"/>
    </source>
</evidence>
<sequence length="594" mass="67559">MPLNKAFAALKGAPRTLSLTMKVIVTFLVIITAAMIAMGMISYYQSKSYIDRQNVQYAGNVATNVSNEMNRYVEEMNRISKILLGNADVQRYIEESQSPDYSPLQRLNDYNEMTSLVISFTSVRDNMIINFYDRDMEFFFSGPHRFLNFESSVKLRDNPWIRENRGSIDARDLYIVPPNRIDRGLPVQLFGVIRSLIPIDDNIPVGYITITSDTQILQNILDENRLFSKDEMQIEIVGPDGTVLLDSNGETEGRTYELAESPAQVITHRSDVTDWTTVITVRGNFKNALLDARSLRNHLLLLTSLVLVGSLLLVVLLSSHVLRPIRKMIQSMRIVRKGNFDIELSEEGLDYEVKQLYGGFNMMVSEIKKLIQKIYNDQIVLKSAQMDALQFQINPHFLYNTLQTMEALGEVRDVPEIQTIAQSLGRLFQYNIRGNHIVTFREELDHVGTYFEIEKIRFRDKLDYSFRVEPELLEKCRVLKFILQPIVENCVLHGFRNLGRAGVITIEAEEKDGFLEIRVADNGVGIEAGKLHYLNAKLREISANRGGGATNEWVGIFNVHKRLVNYYGAPCGLRIDSAGNKGTVVVLTQPIAEI</sequence>
<dbReference type="EMBL" id="JBHTAI010000009">
    <property type="protein sequence ID" value="MFC7150116.1"/>
    <property type="molecule type" value="Genomic_DNA"/>
</dbReference>
<evidence type="ECO:0000256" key="7">
    <source>
        <dbReference type="SAM" id="Phobius"/>
    </source>
</evidence>
<dbReference type="CDD" id="cd06225">
    <property type="entry name" value="HAMP"/>
    <property type="match status" value="1"/>
</dbReference>
<organism evidence="9 10">
    <name type="scientific">Cohnella cellulosilytica</name>
    <dbReference type="NCBI Taxonomy" id="986710"/>
    <lineage>
        <taxon>Bacteria</taxon>
        <taxon>Bacillati</taxon>
        <taxon>Bacillota</taxon>
        <taxon>Bacilli</taxon>
        <taxon>Bacillales</taxon>
        <taxon>Paenibacillaceae</taxon>
        <taxon>Cohnella</taxon>
    </lineage>
</organism>
<gene>
    <name evidence="9" type="ORF">ACFQMJ_16435</name>
</gene>
<comment type="caution">
    <text evidence="9">The sequence shown here is derived from an EMBL/GenBank/DDBJ whole genome shotgun (WGS) entry which is preliminary data.</text>
</comment>
<keyword evidence="3" id="KW-0597">Phosphoprotein</keyword>
<dbReference type="RefSeq" id="WP_378046109.1">
    <property type="nucleotide sequence ID" value="NZ_JBHMDN010000010.1"/>
</dbReference>
<dbReference type="PANTHER" id="PTHR34220">
    <property type="entry name" value="SENSOR HISTIDINE KINASE YPDA"/>
    <property type="match status" value="1"/>
</dbReference>
<dbReference type="PANTHER" id="PTHR34220:SF7">
    <property type="entry name" value="SENSOR HISTIDINE KINASE YPDA"/>
    <property type="match status" value="1"/>
</dbReference>
<dbReference type="Pfam" id="PF06580">
    <property type="entry name" value="His_kinase"/>
    <property type="match status" value="1"/>
</dbReference>
<evidence type="ECO:0000256" key="2">
    <source>
        <dbReference type="ARBA" id="ARBA00022475"/>
    </source>
</evidence>
<dbReference type="EC" id="2.7.13.3" evidence="9"/>
<keyword evidence="2" id="KW-1003">Cell membrane</keyword>
<dbReference type="Proteomes" id="UP001596378">
    <property type="component" value="Unassembled WGS sequence"/>
</dbReference>
<comment type="subcellular location">
    <subcellularLocation>
        <location evidence="1">Cell membrane</location>
        <topology evidence="1">Multi-pass membrane protein</topology>
    </subcellularLocation>
</comment>
<reference evidence="10" key="1">
    <citation type="journal article" date="2019" name="Int. J. Syst. Evol. Microbiol.">
        <title>The Global Catalogue of Microorganisms (GCM) 10K type strain sequencing project: providing services to taxonomists for standard genome sequencing and annotation.</title>
        <authorList>
            <consortium name="The Broad Institute Genomics Platform"/>
            <consortium name="The Broad Institute Genome Sequencing Center for Infectious Disease"/>
            <person name="Wu L."/>
            <person name="Ma J."/>
        </authorList>
    </citation>
    <scope>NUCLEOTIDE SEQUENCE [LARGE SCALE GENOMIC DNA]</scope>
    <source>
        <strain evidence="10">KCTC 12907</strain>
    </source>
</reference>
<feature type="transmembrane region" description="Helical" evidence="7">
    <location>
        <begin position="299"/>
        <end position="322"/>
    </location>
</feature>
<dbReference type="InterPro" id="IPR036890">
    <property type="entry name" value="HATPase_C_sf"/>
</dbReference>
<dbReference type="InterPro" id="IPR003660">
    <property type="entry name" value="HAMP_dom"/>
</dbReference>
<dbReference type="Gene3D" id="3.30.565.10">
    <property type="entry name" value="Histidine kinase-like ATPase, C-terminal domain"/>
    <property type="match status" value="1"/>
</dbReference>
<dbReference type="SUPFAM" id="SSF55874">
    <property type="entry name" value="ATPase domain of HSP90 chaperone/DNA topoisomerase II/histidine kinase"/>
    <property type="match status" value="1"/>
</dbReference>
<proteinExistence type="predicted"/>
<feature type="domain" description="HAMP" evidence="8">
    <location>
        <begin position="319"/>
        <end position="372"/>
    </location>
</feature>
<keyword evidence="10" id="KW-1185">Reference proteome</keyword>
<keyword evidence="6 7" id="KW-0472">Membrane</keyword>
<dbReference type="InterPro" id="IPR050640">
    <property type="entry name" value="Bact_2-comp_sensor_kinase"/>
</dbReference>
<keyword evidence="4 9" id="KW-0808">Transferase</keyword>
<keyword evidence="7" id="KW-0812">Transmembrane</keyword>
<evidence type="ECO:0000256" key="5">
    <source>
        <dbReference type="ARBA" id="ARBA00022777"/>
    </source>
</evidence>
<evidence type="ECO:0000313" key="9">
    <source>
        <dbReference type="EMBL" id="MFC7150116.1"/>
    </source>
</evidence>
<dbReference type="GO" id="GO:0004673">
    <property type="term" value="F:protein histidine kinase activity"/>
    <property type="evidence" value="ECO:0007669"/>
    <property type="project" value="UniProtKB-EC"/>
</dbReference>
<accession>A0ABW2FAN0</accession>
<dbReference type="PROSITE" id="PS50885">
    <property type="entry name" value="HAMP"/>
    <property type="match status" value="1"/>
</dbReference>
<evidence type="ECO:0000256" key="3">
    <source>
        <dbReference type="ARBA" id="ARBA00022553"/>
    </source>
</evidence>
<dbReference type="InterPro" id="IPR003594">
    <property type="entry name" value="HATPase_dom"/>
</dbReference>
<evidence type="ECO:0000256" key="1">
    <source>
        <dbReference type="ARBA" id="ARBA00004651"/>
    </source>
</evidence>
<dbReference type="SUPFAM" id="SSF158472">
    <property type="entry name" value="HAMP domain-like"/>
    <property type="match status" value="1"/>
</dbReference>
<evidence type="ECO:0000256" key="4">
    <source>
        <dbReference type="ARBA" id="ARBA00022679"/>
    </source>
</evidence>
<evidence type="ECO:0000313" key="10">
    <source>
        <dbReference type="Proteomes" id="UP001596378"/>
    </source>
</evidence>
<dbReference type="Pfam" id="PF00672">
    <property type="entry name" value="HAMP"/>
    <property type="match status" value="1"/>
</dbReference>
<name>A0ABW2FAN0_9BACL</name>
<dbReference type="SMART" id="SM00304">
    <property type="entry name" value="HAMP"/>
    <property type="match status" value="1"/>
</dbReference>
<dbReference type="Gene3D" id="6.10.340.10">
    <property type="match status" value="1"/>
</dbReference>
<dbReference type="InterPro" id="IPR010559">
    <property type="entry name" value="Sig_transdc_His_kin_internal"/>
</dbReference>
<keyword evidence="7" id="KW-1133">Transmembrane helix</keyword>
<keyword evidence="5 9" id="KW-0418">Kinase</keyword>
<evidence type="ECO:0000256" key="6">
    <source>
        <dbReference type="ARBA" id="ARBA00023136"/>
    </source>
</evidence>